<dbReference type="Proteomes" id="UP000036851">
    <property type="component" value="Unassembled WGS sequence"/>
</dbReference>
<keyword evidence="4" id="KW-1185">Reference proteome</keyword>
<accession>A0A0L7T6N6</accession>
<evidence type="ECO:0000313" key="2">
    <source>
        <dbReference type="EMBL" id="KOC94272.1"/>
    </source>
</evidence>
<dbReference type="AlphaFoldDB" id="A0A0L7T6N6"/>
<proteinExistence type="predicted"/>
<gene>
    <name evidence="1" type="ORF">NG42_07210</name>
    <name evidence="2" type="ORF">NG43_06285</name>
</gene>
<dbReference type="PATRIC" id="fig|1560201.3.peg.1536"/>
<protein>
    <submittedName>
        <fullName evidence="1">Uncharacterized protein</fullName>
    </submittedName>
</protein>
<evidence type="ECO:0000313" key="1">
    <source>
        <dbReference type="EMBL" id="KOC90846.1"/>
    </source>
</evidence>
<evidence type="ECO:0000313" key="4">
    <source>
        <dbReference type="Proteomes" id="UP000037088"/>
    </source>
</evidence>
<organism evidence="1 4">
    <name type="scientific">Winslowiella iniecta</name>
    <dbReference type="NCBI Taxonomy" id="1560201"/>
    <lineage>
        <taxon>Bacteria</taxon>
        <taxon>Pseudomonadati</taxon>
        <taxon>Pseudomonadota</taxon>
        <taxon>Gammaproteobacteria</taxon>
        <taxon>Enterobacterales</taxon>
        <taxon>Erwiniaceae</taxon>
        <taxon>Winslowiella</taxon>
    </lineage>
</organism>
<reference evidence="3 4" key="1">
    <citation type="journal article" date="2015" name="Int. J. Syst. Evol. Microbiol.">
        <title>Erwinia iniecta sp. nov., isolated from Russian wheat aphids (Diuraphis noxia).</title>
        <authorList>
            <person name="Campillo T."/>
            <person name="Luna E."/>
            <person name="Portier P."/>
            <person name="Fischer-Le Saux M."/>
            <person name="Lapitan N."/>
            <person name="Tisserat N.A."/>
            <person name="Leach J.E."/>
        </authorList>
    </citation>
    <scope>NUCLEOTIDE SEQUENCE [LARGE SCALE GENOMIC DNA]</scope>
    <source>
        <strain evidence="1 4">B120</strain>
        <strain evidence="2 3">B149</strain>
    </source>
</reference>
<comment type="caution">
    <text evidence="1">The sequence shown here is derived from an EMBL/GenBank/DDBJ whole genome shotgun (WGS) entry which is preliminary data.</text>
</comment>
<name>A0A0L7T6N6_9GAMM</name>
<dbReference type="EMBL" id="JRXE01000008">
    <property type="protein sequence ID" value="KOC90846.1"/>
    <property type="molecule type" value="Genomic_DNA"/>
</dbReference>
<dbReference type="Proteomes" id="UP000037088">
    <property type="component" value="Unassembled WGS sequence"/>
</dbReference>
<evidence type="ECO:0000313" key="3">
    <source>
        <dbReference type="Proteomes" id="UP000036851"/>
    </source>
</evidence>
<dbReference type="EMBL" id="JRXF01000007">
    <property type="protein sequence ID" value="KOC94272.1"/>
    <property type="molecule type" value="Genomic_DNA"/>
</dbReference>
<sequence length="81" mass="9098">MRALLEQAGKAGLLNMVQAYLRLEHCDGSEMQCLNPCQIAGLRRMPVKSREMLIKLMRDIVQITLQIPAQFLEAEVNTAQG</sequence>